<evidence type="ECO:0000313" key="3">
    <source>
        <dbReference type="EMBL" id="KPL75591.1"/>
    </source>
</evidence>
<dbReference type="RefSeq" id="WP_062417523.1">
    <property type="nucleotide sequence ID" value="NZ_DF967974.1"/>
</dbReference>
<dbReference type="AlphaFoldDB" id="A0A0P6X839"/>
<dbReference type="InterPro" id="IPR026841">
    <property type="entry name" value="Aur1/Ipt1"/>
</dbReference>
<feature type="transmembrane region" description="Helical" evidence="1">
    <location>
        <begin position="73"/>
        <end position="94"/>
    </location>
</feature>
<dbReference type="OrthoDB" id="9790723at2"/>
<sequence length="214" mass="23503">MKTSTRILLGCLTCIQLLYVPLNRLSTGGIAPFVPLDAYIPLWPVWAVPYLLIVACWPLAIAWAVFFAKDEELAALVASILIASLAGIVTFTLFPTYVIRPEVTAQGWAADLLRWIYANDGAYNALPSGHVYMTTVLAYYGRRWFPKVRGLFPAVVVVILLSTLFTHQHYLLDLAAGLLVGLAACSLGPWAARLFFPQPKPKSVQLVKAPSSKD</sequence>
<reference evidence="3 4" key="1">
    <citation type="submission" date="2015-07" db="EMBL/GenBank/DDBJ databases">
        <title>Genome sequence of Levilinea saccharolytica DSM 16555.</title>
        <authorList>
            <person name="Hemp J."/>
            <person name="Ward L.M."/>
            <person name="Pace L.A."/>
            <person name="Fischer W.W."/>
        </authorList>
    </citation>
    <scope>NUCLEOTIDE SEQUENCE [LARGE SCALE GENOMIC DNA]</scope>
    <source>
        <strain evidence="3 4">KIBI-1</strain>
    </source>
</reference>
<accession>A0A0P6X839</accession>
<dbReference type="EMBL" id="LGCM01000065">
    <property type="protein sequence ID" value="KPL75591.1"/>
    <property type="molecule type" value="Genomic_DNA"/>
</dbReference>
<dbReference type="InterPro" id="IPR036938">
    <property type="entry name" value="PAP2/HPO_sf"/>
</dbReference>
<feature type="transmembrane region" description="Helical" evidence="1">
    <location>
        <begin position="121"/>
        <end position="139"/>
    </location>
</feature>
<evidence type="ECO:0000256" key="1">
    <source>
        <dbReference type="SAM" id="Phobius"/>
    </source>
</evidence>
<evidence type="ECO:0000313" key="4">
    <source>
        <dbReference type="Proteomes" id="UP000050501"/>
    </source>
</evidence>
<dbReference type="STRING" id="229921.ADN01_17200"/>
<feature type="transmembrane region" description="Helical" evidence="1">
    <location>
        <begin position="176"/>
        <end position="196"/>
    </location>
</feature>
<comment type="caution">
    <text evidence="3">The sequence shown here is derived from an EMBL/GenBank/DDBJ whole genome shotgun (WGS) entry which is preliminary data.</text>
</comment>
<keyword evidence="1" id="KW-0472">Membrane</keyword>
<protein>
    <recommendedName>
        <fullName evidence="2">Inositolphosphotransferase Aur1/Ipt1 domain-containing protein</fullName>
    </recommendedName>
</protein>
<dbReference type="Gene3D" id="1.20.144.10">
    <property type="entry name" value="Phosphatidic acid phosphatase type 2/haloperoxidase"/>
    <property type="match status" value="1"/>
</dbReference>
<feature type="transmembrane region" description="Helical" evidence="1">
    <location>
        <begin position="44"/>
        <end position="66"/>
    </location>
</feature>
<dbReference type="Pfam" id="PF14378">
    <property type="entry name" value="PAP2_3"/>
    <property type="match status" value="1"/>
</dbReference>
<dbReference type="GO" id="GO:0016020">
    <property type="term" value="C:membrane"/>
    <property type="evidence" value="ECO:0007669"/>
    <property type="project" value="UniProtKB-SubCell"/>
</dbReference>
<keyword evidence="1" id="KW-0812">Transmembrane</keyword>
<dbReference type="SUPFAM" id="SSF48317">
    <property type="entry name" value="Acid phosphatase/Vanadium-dependent haloperoxidase"/>
    <property type="match status" value="1"/>
</dbReference>
<feature type="domain" description="Inositolphosphotransferase Aur1/Ipt1" evidence="2">
    <location>
        <begin position="48"/>
        <end position="185"/>
    </location>
</feature>
<gene>
    <name evidence="3" type="ORF">ADN01_17200</name>
</gene>
<organism evidence="3 4">
    <name type="scientific">Levilinea saccharolytica</name>
    <dbReference type="NCBI Taxonomy" id="229921"/>
    <lineage>
        <taxon>Bacteria</taxon>
        <taxon>Bacillati</taxon>
        <taxon>Chloroflexota</taxon>
        <taxon>Anaerolineae</taxon>
        <taxon>Anaerolineales</taxon>
        <taxon>Anaerolineaceae</taxon>
        <taxon>Levilinea</taxon>
    </lineage>
</organism>
<feature type="transmembrane region" description="Helical" evidence="1">
    <location>
        <begin position="151"/>
        <end position="170"/>
    </location>
</feature>
<proteinExistence type="predicted"/>
<dbReference type="Proteomes" id="UP000050501">
    <property type="component" value="Unassembled WGS sequence"/>
</dbReference>
<name>A0A0P6X839_9CHLR</name>
<keyword evidence="1" id="KW-1133">Transmembrane helix</keyword>
<keyword evidence="4" id="KW-1185">Reference proteome</keyword>
<evidence type="ECO:0000259" key="2">
    <source>
        <dbReference type="Pfam" id="PF14378"/>
    </source>
</evidence>